<evidence type="ECO:0000313" key="2">
    <source>
        <dbReference type="Proteomes" id="UP000015103"/>
    </source>
</evidence>
<dbReference type="InParanoid" id="T1I142"/>
<evidence type="ECO:0000313" key="1">
    <source>
        <dbReference type="EnsemblMetazoa" id="RPRC010012-PA"/>
    </source>
</evidence>
<organism evidence="1 2">
    <name type="scientific">Rhodnius prolixus</name>
    <name type="common">Triatomid bug</name>
    <dbReference type="NCBI Taxonomy" id="13249"/>
    <lineage>
        <taxon>Eukaryota</taxon>
        <taxon>Metazoa</taxon>
        <taxon>Ecdysozoa</taxon>
        <taxon>Arthropoda</taxon>
        <taxon>Hexapoda</taxon>
        <taxon>Insecta</taxon>
        <taxon>Pterygota</taxon>
        <taxon>Neoptera</taxon>
        <taxon>Paraneoptera</taxon>
        <taxon>Hemiptera</taxon>
        <taxon>Heteroptera</taxon>
        <taxon>Panheteroptera</taxon>
        <taxon>Cimicomorpha</taxon>
        <taxon>Reduviidae</taxon>
        <taxon>Triatominae</taxon>
        <taxon>Rhodnius</taxon>
    </lineage>
</organism>
<sequence length="70" mass="7982">IKVVRRFADSHFKGKTATFSITANWFLITILSIKLIFGTISLRKAADFWSTDSARQDHSLEFLVSSCEEE</sequence>
<dbReference type="HOGENOM" id="CLU_2765200_0_0_1"/>
<accession>T1I142</accession>
<dbReference type="VEuPathDB" id="VectorBase:RPRC010012"/>
<dbReference type="AlphaFoldDB" id="T1I142"/>
<dbReference type="Proteomes" id="UP000015103">
    <property type="component" value="Unassembled WGS sequence"/>
</dbReference>
<name>T1I142_RHOPR</name>
<reference evidence="1" key="1">
    <citation type="submission" date="2015-05" db="UniProtKB">
        <authorList>
            <consortium name="EnsemblMetazoa"/>
        </authorList>
    </citation>
    <scope>IDENTIFICATION</scope>
</reference>
<protein>
    <submittedName>
        <fullName evidence="1">Uncharacterized protein</fullName>
    </submittedName>
</protein>
<dbReference type="EnsemblMetazoa" id="RPRC010012-RA">
    <property type="protein sequence ID" value="RPRC010012-PA"/>
    <property type="gene ID" value="RPRC010012"/>
</dbReference>
<dbReference type="EMBL" id="ACPB03028645">
    <property type="status" value="NOT_ANNOTATED_CDS"/>
    <property type="molecule type" value="Genomic_DNA"/>
</dbReference>
<proteinExistence type="predicted"/>
<keyword evidence="2" id="KW-1185">Reference proteome</keyword>